<dbReference type="InterPro" id="IPR038765">
    <property type="entry name" value="Papain-like_cys_pep_sf"/>
</dbReference>
<evidence type="ECO:0000256" key="1">
    <source>
        <dbReference type="ARBA" id="ARBA00006547"/>
    </source>
</evidence>
<dbReference type="AlphaFoldDB" id="A0A250JGK2"/>
<dbReference type="Proteomes" id="UP000217257">
    <property type="component" value="Chromosome"/>
</dbReference>
<accession>A0A250JGK2</accession>
<evidence type="ECO:0000313" key="3">
    <source>
        <dbReference type="EMBL" id="ATB42541.1"/>
    </source>
</evidence>
<dbReference type="PANTHER" id="PTHR11786:SF0">
    <property type="entry name" value="ARYLAMINE N-ACETYLTRANSFERASE 4-RELATED"/>
    <property type="match status" value="1"/>
</dbReference>
<sequence length="259" mass="29369">MLMRAMDLGHYLQRMGYRGPLRPTLETLRRLHLQHLEALPFENLDVLGGRPMVLEEEALFDKLVRGNRGGLGFELNGLFAALLRELGFQVTYLAARVSASGEWPMAPGFAHLVLEVTLEEKWLVDVGFGEAFDEPLPLVPGRWPTAGRMFLLEPQGEEWVLAREEPDGSCPWLYTFSREPRRWEDVVALGRDYPPPGSPLRRELLCTRKTPRGRVTLRGERLILSEGGHCVERWLGAAEEREHLLLSHFGLRPGSLGSR</sequence>
<evidence type="ECO:0000256" key="2">
    <source>
        <dbReference type="RuleBase" id="RU003452"/>
    </source>
</evidence>
<dbReference type="Gene3D" id="2.40.128.150">
    <property type="entry name" value="Cysteine proteinases"/>
    <property type="match status" value="1"/>
</dbReference>
<dbReference type="KEGG" id="cfus:CYFUS_008019"/>
<comment type="similarity">
    <text evidence="1 2">Belongs to the arylamine N-acetyltransferase family.</text>
</comment>
<keyword evidence="3" id="KW-0808">Transferase</keyword>
<gene>
    <name evidence="3" type="ORF">CYFUS_008019</name>
</gene>
<dbReference type="Gene3D" id="3.30.2140.10">
    <property type="entry name" value="Arylamine N-acetyltransferase"/>
    <property type="match status" value="1"/>
</dbReference>
<dbReference type="PRINTS" id="PR01543">
    <property type="entry name" value="ANATRNSFRASE"/>
</dbReference>
<evidence type="ECO:0000313" key="4">
    <source>
        <dbReference type="Proteomes" id="UP000217257"/>
    </source>
</evidence>
<dbReference type="InterPro" id="IPR001447">
    <property type="entry name" value="Arylamine_N-AcTrfase"/>
</dbReference>
<reference evidence="3 4" key="1">
    <citation type="submission" date="2017-06" db="EMBL/GenBank/DDBJ databases">
        <title>Sequencing and comparative analysis of myxobacterial genomes.</title>
        <authorList>
            <person name="Rupp O."/>
            <person name="Goesmann A."/>
            <person name="Sogaard-Andersen L."/>
        </authorList>
    </citation>
    <scope>NUCLEOTIDE SEQUENCE [LARGE SCALE GENOMIC DNA]</scope>
    <source>
        <strain evidence="3 4">DSM 52655</strain>
    </source>
</reference>
<dbReference type="EMBL" id="CP022098">
    <property type="protein sequence ID" value="ATB42541.1"/>
    <property type="molecule type" value="Genomic_DNA"/>
</dbReference>
<name>A0A250JGK2_9BACT</name>
<dbReference type="Pfam" id="PF00797">
    <property type="entry name" value="Acetyltransf_2"/>
    <property type="match status" value="1"/>
</dbReference>
<dbReference type="SUPFAM" id="SSF54001">
    <property type="entry name" value="Cysteine proteinases"/>
    <property type="match status" value="1"/>
</dbReference>
<dbReference type="GO" id="GO:0016407">
    <property type="term" value="F:acetyltransferase activity"/>
    <property type="evidence" value="ECO:0007669"/>
    <property type="project" value="InterPro"/>
</dbReference>
<protein>
    <submittedName>
        <fullName evidence="3">Putative arylamine N-acetyltransferase</fullName>
    </submittedName>
</protein>
<proteinExistence type="inferred from homology"/>
<dbReference type="PANTHER" id="PTHR11786">
    <property type="entry name" value="N-HYDROXYARYLAMINE O-ACETYLTRANSFERASE"/>
    <property type="match status" value="1"/>
</dbReference>
<organism evidence="3 4">
    <name type="scientific">Cystobacter fuscus</name>
    <dbReference type="NCBI Taxonomy" id="43"/>
    <lineage>
        <taxon>Bacteria</taxon>
        <taxon>Pseudomonadati</taxon>
        <taxon>Myxococcota</taxon>
        <taxon>Myxococcia</taxon>
        <taxon>Myxococcales</taxon>
        <taxon>Cystobacterineae</taxon>
        <taxon>Archangiaceae</taxon>
        <taxon>Cystobacter</taxon>
    </lineage>
</organism>